<keyword evidence="1" id="KW-0732">Signal</keyword>
<proteinExistence type="predicted"/>
<comment type="caution">
    <text evidence="5">The sequence shown here is derived from an EMBL/GenBank/DDBJ whole genome shotgun (WGS) entry which is preliminary data.</text>
</comment>
<dbReference type="GO" id="GO:0004252">
    <property type="term" value="F:serine-type endopeptidase activity"/>
    <property type="evidence" value="ECO:0007669"/>
    <property type="project" value="InterPro"/>
</dbReference>
<keyword evidence="3" id="KW-1133">Transmembrane helix</keyword>
<dbReference type="Gene3D" id="2.40.10.10">
    <property type="entry name" value="Trypsin-like serine proteases"/>
    <property type="match status" value="2"/>
</dbReference>
<keyword evidence="3" id="KW-0812">Transmembrane</keyword>
<evidence type="ECO:0000256" key="2">
    <source>
        <dbReference type="SAM" id="MobiDB-lite"/>
    </source>
</evidence>
<evidence type="ECO:0000259" key="4">
    <source>
        <dbReference type="Pfam" id="PF00089"/>
    </source>
</evidence>
<evidence type="ECO:0000313" key="6">
    <source>
        <dbReference type="Proteomes" id="UP000249185"/>
    </source>
</evidence>
<feature type="transmembrane region" description="Helical" evidence="3">
    <location>
        <begin position="41"/>
        <end position="60"/>
    </location>
</feature>
<organism evidence="5 6">
    <name type="scientific">Rhodovulum sulfidophilum</name>
    <name type="common">Rhodobacter sulfidophilus</name>
    <dbReference type="NCBI Taxonomy" id="35806"/>
    <lineage>
        <taxon>Bacteria</taxon>
        <taxon>Pseudomonadati</taxon>
        <taxon>Pseudomonadota</taxon>
        <taxon>Alphaproteobacteria</taxon>
        <taxon>Rhodobacterales</taxon>
        <taxon>Paracoccaceae</taxon>
        <taxon>Rhodovulum</taxon>
    </lineage>
</organism>
<dbReference type="InterPro" id="IPR009003">
    <property type="entry name" value="Peptidase_S1_PA"/>
</dbReference>
<sequence>MRRGGSKSRDAVPGSTRDPEAVGLRRSVEVPGRAREGVARWGWRIAVGLMIAALAGPLAAQDRSLLSEKAGAEFRGVGRLNVYGSRFCTATLIDETHILTAAHCLYSPVSKNPVRLHGLVFVAGQRKDSEVAVRRVVRMATLPGFDFSAAANLGDVARDMALLELDRPIAARVAPSFPVARSGGEKGGVIVSYAKDRPFAPSIEGPCPALTVTGGVAVLACGVNSGVSGAPVFSGQPGQRRVVAVVSAMSRDTAGRDVALTVIAPPRIAALRAALAAQPVKSVAAQDAERERRRQAD</sequence>
<feature type="domain" description="Peptidase S1" evidence="4">
    <location>
        <begin position="78"/>
        <end position="174"/>
    </location>
</feature>
<evidence type="ECO:0000256" key="1">
    <source>
        <dbReference type="ARBA" id="ARBA00022729"/>
    </source>
</evidence>
<dbReference type="InterPro" id="IPR001254">
    <property type="entry name" value="Trypsin_dom"/>
</dbReference>
<dbReference type="GO" id="GO:0006508">
    <property type="term" value="P:proteolysis"/>
    <property type="evidence" value="ECO:0007669"/>
    <property type="project" value="InterPro"/>
</dbReference>
<accession>A0A2W5NAF8</accession>
<gene>
    <name evidence="5" type="ORF">DI556_08040</name>
</gene>
<dbReference type="InterPro" id="IPR050966">
    <property type="entry name" value="Glutamyl_endopeptidase"/>
</dbReference>
<dbReference type="PANTHER" id="PTHR15462:SF8">
    <property type="entry name" value="SERINE PROTEASE"/>
    <property type="match status" value="1"/>
</dbReference>
<dbReference type="Pfam" id="PF00089">
    <property type="entry name" value="Trypsin"/>
    <property type="match status" value="1"/>
</dbReference>
<dbReference type="AlphaFoldDB" id="A0A2W5NAF8"/>
<evidence type="ECO:0000256" key="3">
    <source>
        <dbReference type="SAM" id="Phobius"/>
    </source>
</evidence>
<protein>
    <submittedName>
        <fullName evidence="5">Trypsin</fullName>
    </submittedName>
</protein>
<dbReference type="InterPro" id="IPR018114">
    <property type="entry name" value="TRYPSIN_HIS"/>
</dbReference>
<dbReference type="PROSITE" id="PS00134">
    <property type="entry name" value="TRYPSIN_HIS"/>
    <property type="match status" value="1"/>
</dbReference>
<dbReference type="SUPFAM" id="SSF50494">
    <property type="entry name" value="Trypsin-like serine proteases"/>
    <property type="match status" value="1"/>
</dbReference>
<name>A0A2W5NAF8_RHOSU</name>
<feature type="region of interest" description="Disordered" evidence="2">
    <location>
        <begin position="1"/>
        <end position="24"/>
    </location>
</feature>
<dbReference type="InterPro" id="IPR043504">
    <property type="entry name" value="Peptidase_S1_PA_chymotrypsin"/>
</dbReference>
<reference evidence="5 6" key="1">
    <citation type="submission" date="2017-08" db="EMBL/GenBank/DDBJ databases">
        <title>Infants hospitalized years apart are colonized by the same room-sourced microbial strains.</title>
        <authorList>
            <person name="Brooks B."/>
            <person name="Olm M.R."/>
            <person name="Firek B.A."/>
            <person name="Baker R."/>
            <person name="Thomas B.C."/>
            <person name="Morowitz M.J."/>
            <person name="Banfield J.F."/>
        </authorList>
    </citation>
    <scope>NUCLEOTIDE SEQUENCE [LARGE SCALE GENOMIC DNA]</scope>
    <source>
        <strain evidence="5">S2_005_002_R2_34</strain>
    </source>
</reference>
<dbReference type="Proteomes" id="UP000249185">
    <property type="component" value="Unassembled WGS sequence"/>
</dbReference>
<keyword evidence="3" id="KW-0472">Membrane</keyword>
<dbReference type="EMBL" id="QFPW01000004">
    <property type="protein sequence ID" value="PZQ50491.1"/>
    <property type="molecule type" value="Genomic_DNA"/>
</dbReference>
<dbReference type="PANTHER" id="PTHR15462">
    <property type="entry name" value="SERINE PROTEASE"/>
    <property type="match status" value="1"/>
</dbReference>
<evidence type="ECO:0000313" key="5">
    <source>
        <dbReference type="EMBL" id="PZQ50491.1"/>
    </source>
</evidence>